<name>A0A8T1MEJ8_CLOSI</name>
<dbReference type="AlphaFoldDB" id="A0A8T1MEJ8"/>
<dbReference type="EMBL" id="NIRI02000042">
    <property type="protein sequence ID" value="KAG5447807.1"/>
    <property type="molecule type" value="Genomic_DNA"/>
</dbReference>
<evidence type="ECO:0000256" key="1">
    <source>
        <dbReference type="SAM" id="SignalP"/>
    </source>
</evidence>
<evidence type="ECO:0000313" key="3">
    <source>
        <dbReference type="Proteomes" id="UP000286415"/>
    </source>
</evidence>
<feature type="chain" id="PRO_5035859406" description="Saposin B-type domain-containing protein" evidence="1">
    <location>
        <begin position="21"/>
        <end position="94"/>
    </location>
</feature>
<keyword evidence="1" id="KW-0732">Signal</keyword>
<dbReference type="Proteomes" id="UP000286415">
    <property type="component" value="Unassembled WGS sequence"/>
</dbReference>
<sequence length="94" mass="10895">MYKPIITLLILVQLFTTLDCMKRKEQIDQCIVQCRKDLDICLAASILLFIAIPMQHPSSCKIQLFASFKKTFASIIANTLKRKWRIGDCELEFK</sequence>
<proteinExistence type="predicted"/>
<reference evidence="2 3" key="2">
    <citation type="journal article" date="2021" name="Genomics">
        <title>High-quality reference genome for Clonorchis sinensis.</title>
        <authorList>
            <person name="Young N.D."/>
            <person name="Stroehlein A.J."/>
            <person name="Kinkar L."/>
            <person name="Wang T."/>
            <person name="Sohn W.M."/>
            <person name="Chang B.C.H."/>
            <person name="Kaur P."/>
            <person name="Weisz D."/>
            <person name="Dudchenko O."/>
            <person name="Aiden E.L."/>
            <person name="Korhonen P.K."/>
            <person name="Gasser R.B."/>
        </authorList>
    </citation>
    <scope>NUCLEOTIDE SEQUENCE [LARGE SCALE GENOMIC DNA]</scope>
    <source>
        <strain evidence="2">Cs-k2</strain>
    </source>
</reference>
<organism evidence="2 3">
    <name type="scientific">Clonorchis sinensis</name>
    <name type="common">Chinese liver fluke</name>
    <dbReference type="NCBI Taxonomy" id="79923"/>
    <lineage>
        <taxon>Eukaryota</taxon>
        <taxon>Metazoa</taxon>
        <taxon>Spiralia</taxon>
        <taxon>Lophotrochozoa</taxon>
        <taxon>Platyhelminthes</taxon>
        <taxon>Trematoda</taxon>
        <taxon>Digenea</taxon>
        <taxon>Opisthorchiida</taxon>
        <taxon>Opisthorchiata</taxon>
        <taxon>Opisthorchiidae</taxon>
        <taxon>Clonorchis</taxon>
    </lineage>
</organism>
<accession>A0A8T1MEJ8</accession>
<feature type="signal peptide" evidence="1">
    <location>
        <begin position="1"/>
        <end position="20"/>
    </location>
</feature>
<evidence type="ECO:0000313" key="2">
    <source>
        <dbReference type="EMBL" id="KAG5447807.1"/>
    </source>
</evidence>
<reference evidence="2 3" key="1">
    <citation type="journal article" date="2018" name="Biotechnol. Adv.">
        <title>Improved genomic resources and new bioinformatic workflow for the carcinogenic parasite Clonorchis sinensis: Biotechnological implications.</title>
        <authorList>
            <person name="Wang D."/>
            <person name="Korhonen P.K."/>
            <person name="Gasser R.B."/>
            <person name="Young N.D."/>
        </authorList>
    </citation>
    <scope>NUCLEOTIDE SEQUENCE [LARGE SCALE GENOMIC DNA]</scope>
    <source>
        <strain evidence="2">Cs-k2</strain>
    </source>
</reference>
<dbReference type="OrthoDB" id="10437543at2759"/>
<protein>
    <recommendedName>
        <fullName evidence="4">Saposin B-type domain-containing protein</fullName>
    </recommendedName>
</protein>
<evidence type="ECO:0008006" key="4">
    <source>
        <dbReference type="Google" id="ProtNLM"/>
    </source>
</evidence>
<gene>
    <name evidence="2" type="ORF">CSKR_200598</name>
</gene>
<comment type="caution">
    <text evidence="2">The sequence shown here is derived from an EMBL/GenBank/DDBJ whole genome shotgun (WGS) entry which is preliminary data.</text>
</comment>
<keyword evidence="3" id="KW-1185">Reference proteome</keyword>